<organism evidence="1 2">
    <name type="scientific">Conyzicola lurida</name>
    <dbReference type="NCBI Taxonomy" id="1172621"/>
    <lineage>
        <taxon>Bacteria</taxon>
        <taxon>Bacillati</taxon>
        <taxon>Actinomycetota</taxon>
        <taxon>Actinomycetes</taxon>
        <taxon>Micrococcales</taxon>
        <taxon>Microbacteriaceae</taxon>
        <taxon>Conyzicola</taxon>
    </lineage>
</organism>
<dbReference type="EMBL" id="JACHMJ010000001">
    <property type="protein sequence ID" value="MBB5844762.1"/>
    <property type="molecule type" value="Genomic_DNA"/>
</dbReference>
<protein>
    <submittedName>
        <fullName evidence="1">Uncharacterized protein</fullName>
    </submittedName>
</protein>
<evidence type="ECO:0000313" key="1">
    <source>
        <dbReference type="EMBL" id="MBB5844762.1"/>
    </source>
</evidence>
<name>A0A841AS41_9MICO</name>
<dbReference type="AlphaFoldDB" id="A0A841AS41"/>
<dbReference type="Proteomes" id="UP000536685">
    <property type="component" value="Unassembled WGS sequence"/>
</dbReference>
<accession>A0A841AS41</accession>
<gene>
    <name evidence="1" type="ORF">HD599_003085</name>
</gene>
<keyword evidence="2" id="KW-1185">Reference proteome</keyword>
<comment type="caution">
    <text evidence="1">The sequence shown here is derived from an EMBL/GenBank/DDBJ whole genome shotgun (WGS) entry which is preliminary data.</text>
</comment>
<sequence length="202" mass="22499">MNLADELKGVAPTPELSYTLLFPPGWAHFGMTREAEKQLVSNIQEIYQERGKAELALDLRTRTHVYFSKLRQIGARAIYLPIRRVDDIVLPVSIAAVPYSVPTGSTILGLASTLGSGSFEEVQLPQGPALRAVVDRNRVDKEEGLSSRTITYLVPTPGERPRQAVMFSFAILHLTGEEGTEFVEVLEALFASIMSTFRWRHE</sequence>
<reference evidence="1 2" key="1">
    <citation type="submission" date="2020-08" db="EMBL/GenBank/DDBJ databases">
        <title>Sequencing the genomes of 1000 actinobacteria strains.</title>
        <authorList>
            <person name="Klenk H.-P."/>
        </authorList>
    </citation>
    <scope>NUCLEOTIDE SEQUENCE [LARGE SCALE GENOMIC DNA]</scope>
    <source>
        <strain evidence="1 2">DSM 105784</strain>
    </source>
</reference>
<proteinExistence type="predicted"/>
<evidence type="ECO:0000313" key="2">
    <source>
        <dbReference type="Proteomes" id="UP000536685"/>
    </source>
</evidence>
<dbReference type="RefSeq" id="WP_184239234.1">
    <property type="nucleotide sequence ID" value="NZ_JACHMJ010000001.1"/>
</dbReference>